<dbReference type="GO" id="GO:0099509">
    <property type="term" value="P:regulation of presynaptic cytosolic calcium ion concentration"/>
    <property type="evidence" value="ECO:0007669"/>
    <property type="project" value="TreeGrafter"/>
</dbReference>
<dbReference type="GO" id="GO:1900271">
    <property type="term" value="P:regulation of long-term synaptic potentiation"/>
    <property type="evidence" value="ECO:0007669"/>
    <property type="project" value="TreeGrafter"/>
</dbReference>
<dbReference type="Proteomes" id="UP000288716">
    <property type="component" value="Unassembled WGS sequence"/>
</dbReference>
<dbReference type="GO" id="GO:0030425">
    <property type="term" value="C:dendrite"/>
    <property type="evidence" value="ECO:0007669"/>
    <property type="project" value="TreeGrafter"/>
</dbReference>
<dbReference type="PROSITE" id="PS00018">
    <property type="entry name" value="EF_HAND_1"/>
    <property type="match status" value="2"/>
</dbReference>
<dbReference type="EMBL" id="NCKV01002765">
    <property type="protein sequence ID" value="RWS26426.1"/>
    <property type="molecule type" value="Genomic_DNA"/>
</dbReference>
<evidence type="ECO:0000259" key="2">
    <source>
        <dbReference type="PROSITE" id="PS50222"/>
    </source>
</evidence>
<dbReference type="GO" id="GO:0005829">
    <property type="term" value="C:cytosol"/>
    <property type="evidence" value="ECO:0007669"/>
    <property type="project" value="TreeGrafter"/>
</dbReference>
<comment type="caution">
    <text evidence="3">The sequence shown here is derived from an EMBL/GenBank/DDBJ whole genome shotgun (WGS) entry which is preliminary data.</text>
</comment>
<dbReference type="Pfam" id="PF13202">
    <property type="entry name" value="EF-hand_5"/>
    <property type="match status" value="2"/>
</dbReference>
<evidence type="ECO:0000313" key="4">
    <source>
        <dbReference type="Proteomes" id="UP000288716"/>
    </source>
</evidence>
<keyword evidence="4" id="KW-1185">Reference proteome</keyword>
<feature type="domain" description="EF-hand" evidence="2">
    <location>
        <begin position="102"/>
        <end position="137"/>
    </location>
</feature>
<dbReference type="SMART" id="SM00054">
    <property type="entry name" value="EFh"/>
    <property type="match status" value="2"/>
</dbReference>
<organism evidence="3 4">
    <name type="scientific">Leptotrombidium deliense</name>
    <dbReference type="NCBI Taxonomy" id="299467"/>
    <lineage>
        <taxon>Eukaryota</taxon>
        <taxon>Metazoa</taxon>
        <taxon>Ecdysozoa</taxon>
        <taxon>Arthropoda</taxon>
        <taxon>Chelicerata</taxon>
        <taxon>Arachnida</taxon>
        <taxon>Acari</taxon>
        <taxon>Acariformes</taxon>
        <taxon>Trombidiformes</taxon>
        <taxon>Prostigmata</taxon>
        <taxon>Anystina</taxon>
        <taxon>Parasitengona</taxon>
        <taxon>Trombiculoidea</taxon>
        <taxon>Trombiculidae</taxon>
        <taxon>Leptotrombidium</taxon>
    </lineage>
</organism>
<dbReference type="PROSITE" id="PS50222">
    <property type="entry name" value="EF_HAND_2"/>
    <property type="match status" value="2"/>
</dbReference>
<protein>
    <submittedName>
        <fullName evidence="3">Calbindin-32-like protein</fullName>
    </submittedName>
</protein>
<reference evidence="3 4" key="1">
    <citation type="journal article" date="2018" name="Gigascience">
        <title>Genomes of trombidid mites reveal novel predicted allergens and laterally-transferred genes associated with secondary metabolism.</title>
        <authorList>
            <person name="Dong X."/>
            <person name="Chaisiri K."/>
            <person name="Xia D."/>
            <person name="Armstrong S.D."/>
            <person name="Fang Y."/>
            <person name="Donnelly M.J."/>
            <person name="Kadowaki T."/>
            <person name="McGarry J.W."/>
            <person name="Darby A.C."/>
            <person name="Makepeace B.L."/>
        </authorList>
    </citation>
    <scope>NUCLEOTIDE SEQUENCE [LARGE SCALE GENOMIC DNA]</scope>
    <source>
        <strain evidence="3">UoL-UT</strain>
    </source>
</reference>
<dbReference type="Gene3D" id="1.10.238.10">
    <property type="entry name" value="EF-hand"/>
    <property type="match status" value="2"/>
</dbReference>
<dbReference type="GO" id="GO:0043195">
    <property type="term" value="C:terminal bouton"/>
    <property type="evidence" value="ECO:0007669"/>
    <property type="project" value="TreeGrafter"/>
</dbReference>
<dbReference type="AlphaFoldDB" id="A0A443SFY6"/>
<dbReference type="STRING" id="299467.A0A443SFY6"/>
<keyword evidence="1" id="KW-0106">Calcium</keyword>
<dbReference type="PANTHER" id="PTHR19972:SF10">
    <property type="entry name" value="CALBINDIN-32"/>
    <property type="match status" value="1"/>
</dbReference>
<dbReference type="SUPFAM" id="SSF47473">
    <property type="entry name" value="EF-hand"/>
    <property type="match status" value="1"/>
</dbReference>
<dbReference type="InterPro" id="IPR051001">
    <property type="entry name" value="Calbindin_Ca-bind"/>
</dbReference>
<dbReference type="InterPro" id="IPR018247">
    <property type="entry name" value="EF_Hand_1_Ca_BS"/>
</dbReference>
<name>A0A443SFY6_9ACAR</name>
<dbReference type="InterPro" id="IPR002048">
    <property type="entry name" value="EF_hand_dom"/>
</dbReference>
<gene>
    <name evidence="3" type="ORF">B4U80_12978</name>
</gene>
<dbReference type="OrthoDB" id="428774at2759"/>
<accession>A0A443SFY6</accession>
<dbReference type="PANTHER" id="PTHR19972">
    <property type="entry name" value="CALBINDIN"/>
    <property type="match status" value="1"/>
</dbReference>
<dbReference type="GO" id="GO:0005509">
    <property type="term" value="F:calcium ion binding"/>
    <property type="evidence" value="ECO:0007669"/>
    <property type="project" value="InterPro"/>
</dbReference>
<evidence type="ECO:0000313" key="3">
    <source>
        <dbReference type="EMBL" id="RWS26426.1"/>
    </source>
</evidence>
<evidence type="ECO:0000256" key="1">
    <source>
        <dbReference type="ARBA" id="ARBA00022837"/>
    </source>
</evidence>
<proteinExistence type="predicted"/>
<dbReference type="InterPro" id="IPR011992">
    <property type="entry name" value="EF-hand-dom_pair"/>
</dbReference>
<dbReference type="GO" id="GO:0005634">
    <property type="term" value="C:nucleus"/>
    <property type="evidence" value="ECO:0007669"/>
    <property type="project" value="TreeGrafter"/>
</dbReference>
<feature type="domain" description="EF-hand" evidence="2">
    <location>
        <begin position="148"/>
        <end position="183"/>
    </location>
</feature>
<sequence length="223" mass="26455">MNFFRKSVTAPIFLLQATKGTELKDINFFSRFVNKTAAVIFEISPMQFLDITRYYCASGYDFVANEKIEQFMQDYEQLRDYEECNPPVIEETDVKPKVAKARFEEKKKAFIESYDMNRDGKIDIRDLSRMLPLQQPFNQLFYIRKALKSSFDFLKLFIEYDKNCDGNIDFQELKAYVTDTLRLNTLLNLEESTICHYTSVLLKIYDFNNDGMLHLSEFWRQNS</sequence>
<dbReference type="VEuPathDB" id="VectorBase:LDEU005614"/>